<protein>
    <submittedName>
        <fullName evidence="2">Type I phosphodiesterase / nucleotide pyrophosphatase</fullName>
    </submittedName>
</protein>
<feature type="region of interest" description="Disordered" evidence="1">
    <location>
        <begin position="321"/>
        <end position="348"/>
    </location>
</feature>
<evidence type="ECO:0000256" key="1">
    <source>
        <dbReference type="SAM" id="MobiDB-lite"/>
    </source>
</evidence>
<keyword evidence="3" id="KW-1185">Reference proteome</keyword>
<proteinExistence type="predicted"/>
<organism evidence="2 3">
    <name type="scientific">Isoptericola dokdonensis DS-3</name>
    <dbReference type="NCBI Taxonomy" id="1300344"/>
    <lineage>
        <taxon>Bacteria</taxon>
        <taxon>Bacillati</taxon>
        <taxon>Actinomycetota</taxon>
        <taxon>Actinomycetes</taxon>
        <taxon>Micrococcales</taxon>
        <taxon>Promicromonosporaceae</taxon>
        <taxon>Isoptericola</taxon>
    </lineage>
</organism>
<dbReference type="InterPro" id="IPR002591">
    <property type="entry name" value="Phosphodiest/P_Trfase"/>
</dbReference>
<dbReference type="PATRIC" id="fig|1300344.3.peg.2395"/>
<dbReference type="Pfam" id="PF01663">
    <property type="entry name" value="Phosphodiest"/>
    <property type="match status" value="1"/>
</dbReference>
<dbReference type="Proteomes" id="UP000076794">
    <property type="component" value="Chromosome"/>
</dbReference>
<dbReference type="EMBL" id="CP014209">
    <property type="protein sequence ID" value="ANC31926.1"/>
    <property type="molecule type" value="Genomic_DNA"/>
</dbReference>
<dbReference type="RefSeq" id="WP_068203133.1">
    <property type="nucleotide sequence ID" value="NZ_CP014209.1"/>
</dbReference>
<dbReference type="STRING" id="1300344.I598_2386"/>
<dbReference type="PANTHER" id="PTHR10151">
    <property type="entry name" value="ECTONUCLEOTIDE PYROPHOSPHATASE/PHOSPHODIESTERASE"/>
    <property type="match status" value="1"/>
</dbReference>
<sequence>MEPTRPRADHVVLVALDGFDAGYLDRHADLPTPQLDALTARGSLTTGTGVLPSVTNPSWASVATGAWPDHHLNTAYFYDPGSGAAQGQRRDLAVPTIAEAVREAGGTVASVQWPIVQDHGTRSGDPDALYTQPGGSCTRRFDDAVAVLRGTPLRSGRRTVTVPRPPRLLAVYSDVLDGLGHAGGPEHPRIPAALREIDAQLGRLVAVTEEVGIADRTAFVLLGDHGMTAFRRGFGRPLRRSLARAGLRTEILRPGQRPSRRTDVAVVVGGVASLHLLGAARTDPTATARARRALEALPQVRAVWDRAEQAERRMSPRLGDLVVEPQPGWTPGPGSRWPVPRRARGRHGTSDELDVAFLLAGSGVRPGVAPDAPRHVDVAPTVAALLGIAPPPGSQGRVLTEALDPPA</sequence>
<dbReference type="KEGG" id="ido:I598_2386"/>
<gene>
    <name evidence="2" type="ORF">I598_2386</name>
</gene>
<dbReference type="PANTHER" id="PTHR10151:SF120">
    <property type="entry name" value="BIS(5'-ADENOSYL)-TRIPHOSPHATASE"/>
    <property type="match status" value="1"/>
</dbReference>
<dbReference type="CDD" id="cd16018">
    <property type="entry name" value="Enpp"/>
    <property type="match status" value="1"/>
</dbReference>
<reference evidence="2 3" key="1">
    <citation type="submission" date="2016-01" db="EMBL/GenBank/DDBJ databases">
        <title>Complete genome sequence of a soil Actinobacterium, Isoptericola dokdonensis DS-3.</title>
        <authorList>
            <person name="Kwon S.-K."/>
            <person name="Kim J.F."/>
        </authorList>
    </citation>
    <scope>NUCLEOTIDE SEQUENCE [LARGE SCALE GENOMIC DNA]</scope>
    <source>
        <strain evidence="2 3">DS-3</strain>
    </source>
</reference>
<dbReference type="GO" id="GO:0016787">
    <property type="term" value="F:hydrolase activity"/>
    <property type="evidence" value="ECO:0007669"/>
    <property type="project" value="UniProtKB-ARBA"/>
</dbReference>
<dbReference type="SUPFAM" id="SSF53649">
    <property type="entry name" value="Alkaline phosphatase-like"/>
    <property type="match status" value="1"/>
</dbReference>
<evidence type="ECO:0000313" key="3">
    <source>
        <dbReference type="Proteomes" id="UP000076794"/>
    </source>
</evidence>
<dbReference type="Gene3D" id="3.40.720.10">
    <property type="entry name" value="Alkaline Phosphatase, subunit A"/>
    <property type="match status" value="1"/>
</dbReference>
<dbReference type="InterPro" id="IPR017850">
    <property type="entry name" value="Alkaline_phosphatase_core_sf"/>
</dbReference>
<accession>A0A168FJ88</accession>
<evidence type="ECO:0000313" key="2">
    <source>
        <dbReference type="EMBL" id="ANC31926.1"/>
    </source>
</evidence>
<dbReference type="AlphaFoldDB" id="A0A168FJ88"/>
<name>A0A168FJ88_9MICO</name>